<dbReference type="EMBL" id="KL142378">
    <property type="protein sequence ID" value="KDR76754.1"/>
    <property type="molecule type" value="Genomic_DNA"/>
</dbReference>
<name>A0A067TA19_GALM3</name>
<sequence>MSSQSTSYAQQHETATIVAFIKAVERMGLEPFLTSEVKGVRLNRIKQVVANKMTGERTTRFEYDLNNAHQLFLSYWAHVRQVQTNANPQNMDPVVAVGTSFADILHVGEAVSDTQAVASAQPVANAQPVASTSSANIPVQVGEVDSDNDSGSEFNPHEGYGFEYCNCESKYGLNDDHEVQHWIDDYGYRISNISALRIPRTIGGIRLLHSSTINVIPTPRCQATREFGVGQLNSNHHYQKILKNHSPNPRMSNLPQSPEHIAAQIANITAMIGVMKALGLSAFLQEDFRSDDINIILTRVERKLSEGEPVNFECDINGGREELNEAFAFLMQTIDPSLPDNLSGAVGERGDFC</sequence>
<organism evidence="1 2">
    <name type="scientific">Galerina marginata (strain CBS 339.88)</name>
    <dbReference type="NCBI Taxonomy" id="685588"/>
    <lineage>
        <taxon>Eukaryota</taxon>
        <taxon>Fungi</taxon>
        <taxon>Dikarya</taxon>
        <taxon>Basidiomycota</taxon>
        <taxon>Agaricomycotina</taxon>
        <taxon>Agaricomycetes</taxon>
        <taxon>Agaricomycetidae</taxon>
        <taxon>Agaricales</taxon>
        <taxon>Agaricineae</taxon>
        <taxon>Strophariaceae</taxon>
        <taxon>Galerina</taxon>
    </lineage>
</organism>
<reference evidence="2" key="1">
    <citation type="journal article" date="2014" name="Proc. Natl. Acad. Sci. U.S.A.">
        <title>Extensive sampling of basidiomycete genomes demonstrates inadequacy of the white-rot/brown-rot paradigm for wood decay fungi.</title>
        <authorList>
            <person name="Riley R."/>
            <person name="Salamov A.A."/>
            <person name="Brown D.W."/>
            <person name="Nagy L.G."/>
            <person name="Floudas D."/>
            <person name="Held B.W."/>
            <person name="Levasseur A."/>
            <person name="Lombard V."/>
            <person name="Morin E."/>
            <person name="Otillar R."/>
            <person name="Lindquist E.A."/>
            <person name="Sun H."/>
            <person name="LaButti K.M."/>
            <person name="Schmutz J."/>
            <person name="Jabbour D."/>
            <person name="Luo H."/>
            <person name="Baker S.E."/>
            <person name="Pisabarro A.G."/>
            <person name="Walton J.D."/>
            <person name="Blanchette R.A."/>
            <person name="Henrissat B."/>
            <person name="Martin F."/>
            <person name="Cullen D."/>
            <person name="Hibbett D.S."/>
            <person name="Grigoriev I.V."/>
        </authorList>
    </citation>
    <scope>NUCLEOTIDE SEQUENCE [LARGE SCALE GENOMIC DNA]</scope>
    <source>
        <strain evidence="2">CBS 339.88</strain>
    </source>
</reference>
<keyword evidence="2" id="KW-1185">Reference proteome</keyword>
<evidence type="ECO:0000313" key="2">
    <source>
        <dbReference type="Proteomes" id="UP000027222"/>
    </source>
</evidence>
<dbReference type="AlphaFoldDB" id="A0A067TA19"/>
<protein>
    <submittedName>
        <fullName evidence="1">Uncharacterized protein</fullName>
    </submittedName>
</protein>
<dbReference type="HOGENOM" id="CLU_891495_0_0_1"/>
<gene>
    <name evidence="1" type="ORF">GALMADRAFT_210634</name>
</gene>
<evidence type="ECO:0000313" key="1">
    <source>
        <dbReference type="EMBL" id="KDR76754.1"/>
    </source>
</evidence>
<dbReference type="Proteomes" id="UP000027222">
    <property type="component" value="Unassembled WGS sequence"/>
</dbReference>
<accession>A0A067TA19</accession>
<proteinExistence type="predicted"/>